<evidence type="ECO:0000313" key="2">
    <source>
        <dbReference type="EMBL" id="SYV94118.1"/>
    </source>
</evidence>
<reference evidence="3" key="1">
    <citation type="submission" date="2018-06" db="EMBL/GenBank/DDBJ databases">
        <authorList>
            <consortium name="Pathogen Informatics"/>
        </authorList>
    </citation>
    <scope>NUCLEOTIDE SEQUENCE [LARGE SCALE GENOMIC DNA]</scope>
    <source>
        <strain evidence="3">NCTC10115</strain>
    </source>
</reference>
<dbReference type="Pfam" id="PF04607">
    <property type="entry name" value="RelA_SpoT"/>
    <property type="match status" value="1"/>
</dbReference>
<dbReference type="GO" id="GO:0015969">
    <property type="term" value="P:guanosine tetraphosphate metabolic process"/>
    <property type="evidence" value="ECO:0007669"/>
    <property type="project" value="InterPro"/>
</dbReference>
<protein>
    <submittedName>
        <fullName evidence="2">GTP pyrophosphokinase</fullName>
        <ecNumber evidence="2">2.7.6.5</ecNumber>
    </submittedName>
</protein>
<evidence type="ECO:0000259" key="1">
    <source>
        <dbReference type="Pfam" id="PF04607"/>
    </source>
</evidence>
<organism evidence="2 3">
    <name type="scientific">Mycoplasmoides gallisepticum</name>
    <name type="common">Mycoplasma gallisepticum</name>
    <dbReference type="NCBI Taxonomy" id="2096"/>
    <lineage>
        <taxon>Bacteria</taxon>
        <taxon>Bacillati</taxon>
        <taxon>Mycoplasmatota</taxon>
        <taxon>Mycoplasmoidales</taxon>
        <taxon>Mycoplasmoidaceae</taxon>
        <taxon>Mycoplasmoides</taxon>
    </lineage>
</organism>
<dbReference type="GO" id="GO:0008728">
    <property type="term" value="F:GTP diphosphokinase activity"/>
    <property type="evidence" value="ECO:0007669"/>
    <property type="project" value="UniProtKB-EC"/>
</dbReference>
<dbReference type="EC" id="2.7.6.5" evidence="2"/>
<dbReference type="InterPro" id="IPR043519">
    <property type="entry name" value="NT_sf"/>
</dbReference>
<dbReference type="GO" id="GO:0016301">
    <property type="term" value="F:kinase activity"/>
    <property type="evidence" value="ECO:0007669"/>
    <property type="project" value="UniProtKB-KW"/>
</dbReference>
<proteinExistence type="predicted"/>
<keyword evidence="2" id="KW-0418">Kinase</keyword>
<feature type="domain" description="RelA/SpoT" evidence="1">
    <location>
        <begin position="4"/>
        <end position="34"/>
    </location>
</feature>
<dbReference type="InterPro" id="IPR007685">
    <property type="entry name" value="RelA_SpoT"/>
</dbReference>
<feature type="non-terminal residue" evidence="2">
    <location>
        <position position="233"/>
    </location>
</feature>
<dbReference type="STRING" id="1006581.GCW_01075"/>
<gene>
    <name evidence="2" type="primary">relA_2</name>
    <name evidence="2" type="ORF">NCTC10115_00425</name>
</gene>
<keyword evidence="2" id="KW-0808">Transferase</keyword>
<evidence type="ECO:0000313" key="3">
    <source>
        <dbReference type="Proteomes" id="UP000260136"/>
    </source>
</evidence>
<dbReference type="Proteomes" id="UP000260136">
    <property type="component" value="Chromosome"/>
</dbReference>
<accession>A0A3B0PAE1</accession>
<dbReference type="AlphaFoldDB" id="A0A3B0PAE1"/>
<dbReference type="EMBL" id="LS991952">
    <property type="protein sequence ID" value="SYV94118.1"/>
    <property type="molecule type" value="Genomic_DNA"/>
</dbReference>
<dbReference type="SUPFAM" id="SSF81301">
    <property type="entry name" value="Nucleotidyltransferase"/>
    <property type="match status" value="1"/>
</dbReference>
<sequence>MLVDGTLIEVQIRTKSMDRNSNLGLASHWAYKLNIDISETDEYKTEVLNRFQVDIFNEKRARDLTLIKDLTKGSLIDVLVSNNNKNYSLSSSVTALELAYRVDPKQFIFLDKIMCSNDNILFDKLLEDGDVVSFEYSNEIKINESWLKRIKNPAIKKELIAIIEQLNQYEDSEKEFLEKLRKHLKKNVISQNDILERVKILGFKRLSDYVKYVNKTNFTDNEQYDFFSKNYNW</sequence>
<name>A0A3B0PAE1_MYCGL</name>